<gene>
    <name evidence="5" type="ORF">COCMIDRAFT_111292</name>
</gene>
<organism evidence="5 6">
    <name type="scientific">Bipolaris oryzae ATCC 44560</name>
    <dbReference type="NCBI Taxonomy" id="930090"/>
    <lineage>
        <taxon>Eukaryota</taxon>
        <taxon>Fungi</taxon>
        <taxon>Dikarya</taxon>
        <taxon>Ascomycota</taxon>
        <taxon>Pezizomycotina</taxon>
        <taxon>Dothideomycetes</taxon>
        <taxon>Pleosporomycetidae</taxon>
        <taxon>Pleosporales</taxon>
        <taxon>Pleosporineae</taxon>
        <taxon>Pleosporaceae</taxon>
        <taxon>Bipolaris</taxon>
    </lineage>
</organism>
<evidence type="ECO:0000256" key="4">
    <source>
        <dbReference type="ARBA" id="ARBA00023136"/>
    </source>
</evidence>
<dbReference type="KEGG" id="bor:COCMIDRAFT_111292"/>
<dbReference type="Pfam" id="PF01040">
    <property type="entry name" value="UbiA"/>
    <property type="match status" value="1"/>
</dbReference>
<dbReference type="EMBL" id="KI964347">
    <property type="protein sequence ID" value="EUC39538.1"/>
    <property type="molecule type" value="Genomic_DNA"/>
</dbReference>
<keyword evidence="6" id="KW-1185">Reference proteome</keyword>
<accession>W6YPU0</accession>
<keyword evidence="2" id="KW-0812">Transmembrane</keyword>
<dbReference type="AlphaFoldDB" id="W6YPU0"/>
<evidence type="ECO:0000313" key="5">
    <source>
        <dbReference type="EMBL" id="EUC39538.1"/>
    </source>
</evidence>
<dbReference type="STRING" id="930090.W6YPU0"/>
<protein>
    <submittedName>
        <fullName evidence="5">Uncharacterized protein</fullName>
    </submittedName>
</protein>
<dbReference type="OrthoDB" id="434972at2759"/>
<comment type="subcellular location">
    <subcellularLocation>
        <location evidence="1">Membrane</location>
        <topology evidence="1">Multi-pass membrane protein</topology>
    </subcellularLocation>
</comment>
<dbReference type="GO" id="GO:0016020">
    <property type="term" value="C:membrane"/>
    <property type="evidence" value="ECO:0007669"/>
    <property type="project" value="UniProtKB-SubCell"/>
</dbReference>
<proteinExistence type="predicted"/>
<dbReference type="RefSeq" id="XP_007693945.1">
    <property type="nucleotide sequence ID" value="XM_007695755.1"/>
</dbReference>
<name>W6YPU0_COCMI</name>
<evidence type="ECO:0000256" key="3">
    <source>
        <dbReference type="ARBA" id="ARBA00022989"/>
    </source>
</evidence>
<dbReference type="GO" id="GO:0016765">
    <property type="term" value="F:transferase activity, transferring alkyl or aryl (other than methyl) groups"/>
    <property type="evidence" value="ECO:0007669"/>
    <property type="project" value="InterPro"/>
</dbReference>
<dbReference type="GeneID" id="19119746"/>
<dbReference type="InterPro" id="IPR000537">
    <property type="entry name" value="UbiA_prenyltransferase"/>
</dbReference>
<evidence type="ECO:0000256" key="2">
    <source>
        <dbReference type="ARBA" id="ARBA00022692"/>
    </source>
</evidence>
<evidence type="ECO:0000256" key="1">
    <source>
        <dbReference type="ARBA" id="ARBA00004141"/>
    </source>
</evidence>
<reference evidence="5 6" key="1">
    <citation type="journal article" date="2013" name="PLoS Genet.">
        <title>Comparative genome structure, secondary metabolite, and effector coding capacity across Cochliobolus pathogens.</title>
        <authorList>
            <person name="Condon B.J."/>
            <person name="Leng Y."/>
            <person name="Wu D."/>
            <person name="Bushley K.E."/>
            <person name="Ohm R.A."/>
            <person name="Otillar R."/>
            <person name="Martin J."/>
            <person name="Schackwitz W."/>
            <person name="Grimwood J."/>
            <person name="MohdZainudin N."/>
            <person name="Xue C."/>
            <person name="Wang R."/>
            <person name="Manning V.A."/>
            <person name="Dhillon B."/>
            <person name="Tu Z.J."/>
            <person name="Steffenson B.J."/>
            <person name="Salamov A."/>
            <person name="Sun H."/>
            <person name="Lowry S."/>
            <person name="LaButti K."/>
            <person name="Han J."/>
            <person name="Copeland A."/>
            <person name="Lindquist E."/>
            <person name="Barry K."/>
            <person name="Schmutz J."/>
            <person name="Baker S.E."/>
            <person name="Ciuffetti L.M."/>
            <person name="Grigoriev I.V."/>
            <person name="Zhong S."/>
            <person name="Turgeon B.G."/>
        </authorList>
    </citation>
    <scope>NUCLEOTIDE SEQUENCE [LARGE SCALE GENOMIC DNA]</scope>
    <source>
        <strain evidence="5 6">ATCC 44560</strain>
    </source>
</reference>
<sequence>MWIAALHCNTLVCTIAYTAAIMIYNEGGFAAFAILKNVVGAFGLMCECWGTAVTFSDGEDLHGKKALSILIFGLIFSTTGHAQDFRDRSADAVMGRKTIPLVLSQPLARWSLAVLIAAWTAGLIVFWQPPVVISITFSFLALRTLGGYLMSYEEKDDSVSYVYYGVRLFFETKTARRC</sequence>
<dbReference type="Proteomes" id="UP000054032">
    <property type="component" value="Unassembled WGS sequence"/>
</dbReference>
<dbReference type="HOGENOM" id="CLU_1717681_0_0_1"/>
<keyword evidence="4" id="KW-0472">Membrane</keyword>
<dbReference type="eggNOG" id="ENOG502RZB9">
    <property type="taxonomic scope" value="Eukaryota"/>
</dbReference>
<keyword evidence="3" id="KW-1133">Transmembrane helix</keyword>
<evidence type="ECO:0000313" key="6">
    <source>
        <dbReference type="Proteomes" id="UP000054032"/>
    </source>
</evidence>